<keyword evidence="5" id="KW-0378">Hydrolase</keyword>
<dbReference type="RefSeq" id="WP_089610792.1">
    <property type="nucleotide sequence ID" value="NZ_CP022121.1"/>
</dbReference>
<sequence>MLSSRNAEVLRHIILYCNEIEENMGRFGAEYEVFQKDSVYRNAVALCVLQIGELTGKLTDDFKETYDQMPWTQIEALRNIVAHSYGKIDVEGLWETITGDIPELKTYCSGIIRQLDVLMQENNTEAEDEQEKGISMD</sequence>
<dbReference type="Proteomes" id="UP001524944">
    <property type="component" value="Unassembled WGS sequence"/>
</dbReference>
<dbReference type="EMBL" id="JANPWE010000008">
    <property type="protein sequence ID" value="MCR6546517.1"/>
    <property type="molecule type" value="Genomic_DNA"/>
</dbReference>
<evidence type="ECO:0000256" key="1">
    <source>
        <dbReference type="ARBA" id="ARBA00022553"/>
    </source>
</evidence>
<name>A0ABT1Y6K2_9FIRM</name>
<evidence type="ECO:0000256" key="3">
    <source>
        <dbReference type="ARBA" id="ARBA00022722"/>
    </source>
</evidence>
<gene>
    <name evidence="6" type="ORF">NVS47_13525</name>
</gene>
<organism evidence="6 7">
    <name type="scientific">Dehalobacterium formicoaceticum</name>
    <dbReference type="NCBI Taxonomy" id="51515"/>
    <lineage>
        <taxon>Bacteria</taxon>
        <taxon>Bacillati</taxon>
        <taxon>Bacillota</taxon>
        <taxon>Clostridia</taxon>
        <taxon>Eubacteriales</taxon>
        <taxon>Peptococcaceae</taxon>
        <taxon>Dehalobacterium</taxon>
    </lineage>
</organism>
<keyword evidence="4" id="KW-0547">Nucleotide-binding</keyword>
<dbReference type="Pfam" id="PF01934">
    <property type="entry name" value="HepT-like"/>
    <property type="match status" value="1"/>
</dbReference>
<proteinExistence type="predicted"/>
<accession>A0ABT1Y6K2</accession>
<keyword evidence="2" id="KW-1277">Toxin-antitoxin system</keyword>
<protein>
    <submittedName>
        <fullName evidence="6">DUF86 domain-containing protein</fullName>
    </submittedName>
</protein>
<reference evidence="6 7" key="1">
    <citation type="submission" date="2022-08" db="EMBL/GenBank/DDBJ databases">
        <title>Proteogenomics of the novel Dehalobacterium formicoaceticum strain EZ94 highlights a key role of methyltransferases during anaerobic dichloromethane degradation.</title>
        <authorList>
            <person name="Wasmund K."/>
        </authorList>
    </citation>
    <scope>NUCLEOTIDE SEQUENCE [LARGE SCALE GENOMIC DNA]</scope>
    <source>
        <strain evidence="6 7">EZ94</strain>
    </source>
</reference>
<evidence type="ECO:0000313" key="7">
    <source>
        <dbReference type="Proteomes" id="UP001524944"/>
    </source>
</evidence>
<keyword evidence="1" id="KW-0597">Phosphoprotein</keyword>
<evidence type="ECO:0000256" key="2">
    <source>
        <dbReference type="ARBA" id="ARBA00022649"/>
    </source>
</evidence>
<keyword evidence="7" id="KW-1185">Reference proteome</keyword>
<dbReference type="InterPro" id="IPR008201">
    <property type="entry name" value="HepT-like"/>
</dbReference>
<evidence type="ECO:0000313" key="6">
    <source>
        <dbReference type="EMBL" id="MCR6546517.1"/>
    </source>
</evidence>
<evidence type="ECO:0000256" key="4">
    <source>
        <dbReference type="ARBA" id="ARBA00022741"/>
    </source>
</evidence>
<evidence type="ECO:0000256" key="5">
    <source>
        <dbReference type="ARBA" id="ARBA00022801"/>
    </source>
</evidence>
<keyword evidence="3" id="KW-0540">Nuclease</keyword>
<comment type="caution">
    <text evidence="6">The sequence shown here is derived from an EMBL/GenBank/DDBJ whole genome shotgun (WGS) entry which is preliminary data.</text>
</comment>
<dbReference type="PANTHER" id="PTHR34139:SF1">
    <property type="entry name" value="RNASE MJ1380-RELATED"/>
    <property type="match status" value="1"/>
</dbReference>
<dbReference type="PANTHER" id="PTHR34139">
    <property type="entry name" value="UPF0331 PROTEIN MJ0127"/>
    <property type="match status" value="1"/>
</dbReference>
<dbReference type="InterPro" id="IPR051813">
    <property type="entry name" value="HepT_RNase_toxin"/>
</dbReference>